<name>A0A844I1F3_9GAMM</name>
<evidence type="ECO:0000256" key="3">
    <source>
        <dbReference type="ARBA" id="ARBA00023125"/>
    </source>
</evidence>
<dbReference type="GO" id="GO:0006351">
    <property type="term" value="P:DNA-templated transcription"/>
    <property type="evidence" value="ECO:0007669"/>
    <property type="project" value="TreeGrafter"/>
</dbReference>
<dbReference type="Gene3D" id="3.40.190.290">
    <property type="match status" value="1"/>
</dbReference>
<evidence type="ECO:0000256" key="2">
    <source>
        <dbReference type="ARBA" id="ARBA00023015"/>
    </source>
</evidence>
<organism evidence="6 7">
    <name type="scientific">Marinobacter adhaerens</name>
    <dbReference type="NCBI Taxonomy" id="1033846"/>
    <lineage>
        <taxon>Bacteria</taxon>
        <taxon>Pseudomonadati</taxon>
        <taxon>Pseudomonadota</taxon>
        <taxon>Gammaproteobacteria</taxon>
        <taxon>Pseudomonadales</taxon>
        <taxon>Marinobacteraceae</taxon>
        <taxon>Marinobacter</taxon>
    </lineage>
</organism>
<evidence type="ECO:0000259" key="5">
    <source>
        <dbReference type="PROSITE" id="PS50931"/>
    </source>
</evidence>
<dbReference type="EMBL" id="VENC01000009">
    <property type="protein sequence ID" value="MTI98851.1"/>
    <property type="molecule type" value="Genomic_DNA"/>
</dbReference>
<gene>
    <name evidence="6" type="ORF">FH752_09540</name>
</gene>
<dbReference type="AlphaFoldDB" id="A0A844I1F3"/>
<dbReference type="Pfam" id="PF03466">
    <property type="entry name" value="LysR_substrate"/>
    <property type="match status" value="1"/>
</dbReference>
<keyword evidence="3" id="KW-0238">DNA-binding</keyword>
<evidence type="ECO:0000256" key="4">
    <source>
        <dbReference type="ARBA" id="ARBA00023163"/>
    </source>
</evidence>
<dbReference type="Pfam" id="PF00126">
    <property type="entry name" value="HTH_1"/>
    <property type="match status" value="1"/>
</dbReference>
<dbReference type="InterPro" id="IPR000847">
    <property type="entry name" value="LysR_HTH_N"/>
</dbReference>
<dbReference type="Proteomes" id="UP000431462">
    <property type="component" value="Unassembled WGS sequence"/>
</dbReference>
<dbReference type="InterPro" id="IPR036388">
    <property type="entry name" value="WH-like_DNA-bd_sf"/>
</dbReference>
<dbReference type="InterPro" id="IPR005119">
    <property type="entry name" value="LysR_subst-bd"/>
</dbReference>
<comment type="similarity">
    <text evidence="1">Belongs to the LysR transcriptional regulatory family.</text>
</comment>
<dbReference type="GO" id="GO:0003700">
    <property type="term" value="F:DNA-binding transcription factor activity"/>
    <property type="evidence" value="ECO:0007669"/>
    <property type="project" value="InterPro"/>
</dbReference>
<dbReference type="GO" id="GO:0043565">
    <property type="term" value="F:sequence-specific DNA binding"/>
    <property type="evidence" value="ECO:0007669"/>
    <property type="project" value="TreeGrafter"/>
</dbReference>
<dbReference type="InterPro" id="IPR058163">
    <property type="entry name" value="LysR-type_TF_proteobact-type"/>
</dbReference>
<evidence type="ECO:0000313" key="7">
    <source>
        <dbReference type="Proteomes" id="UP000431462"/>
    </source>
</evidence>
<keyword evidence="4" id="KW-0804">Transcription</keyword>
<feature type="domain" description="HTH lysR-type" evidence="5">
    <location>
        <begin position="6"/>
        <end position="63"/>
    </location>
</feature>
<accession>A0A844I1F3</accession>
<evidence type="ECO:0000256" key="1">
    <source>
        <dbReference type="ARBA" id="ARBA00009437"/>
    </source>
</evidence>
<dbReference type="Gene3D" id="1.10.10.10">
    <property type="entry name" value="Winged helix-like DNA-binding domain superfamily/Winged helix DNA-binding domain"/>
    <property type="match status" value="1"/>
</dbReference>
<dbReference type="InterPro" id="IPR036390">
    <property type="entry name" value="WH_DNA-bd_sf"/>
</dbReference>
<dbReference type="SUPFAM" id="SSF46785">
    <property type="entry name" value="Winged helix' DNA-binding domain"/>
    <property type="match status" value="1"/>
</dbReference>
<dbReference type="PANTHER" id="PTHR30537:SF3">
    <property type="entry name" value="TRANSCRIPTIONAL REGULATORY PROTEIN"/>
    <property type="match status" value="1"/>
</dbReference>
<proteinExistence type="inferred from homology"/>
<keyword evidence="2" id="KW-0805">Transcription regulation</keyword>
<evidence type="ECO:0000313" key="6">
    <source>
        <dbReference type="EMBL" id="MTI98851.1"/>
    </source>
</evidence>
<comment type="caution">
    <text evidence="6">The sequence shown here is derived from an EMBL/GenBank/DDBJ whole genome shotgun (WGS) entry which is preliminary data.</text>
</comment>
<dbReference type="SUPFAM" id="SSF53850">
    <property type="entry name" value="Periplasmic binding protein-like II"/>
    <property type="match status" value="1"/>
</dbReference>
<protein>
    <submittedName>
        <fullName evidence="6">LysR family transcriptional regulator</fullName>
    </submittedName>
</protein>
<sequence>MDEQRMRWDDLQIVSAIVDTGTLSGAGKRLGISHATVFRRLTNLENQLGVTLFERSRSGYTPSAAGEDLFEVARRVQEDITGVERRLAGKDLKLSGTIRVTTTDTLFSGLLATLFESFRGNYPDIKLEVVISNQLHSLSKREADIAIRPTGNPPETLVGRRVGVIRQSVYGQRSQWLNRRRPLDPLTGHQWIGPDEHMGNRALETWMAQTGLNEFCSYRVDSMLGMQAATRSGSAVAVLPDYLAGSDPELCCLTDPISELDIPLWILSHPDLKRVKRMREFTRVIGEELRQALANCMA</sequence>
<dbReference type="PROSITE" id="PS50931">
    <property type="entry name" value="HTH_LYSR"/>
    <property type="match status" value="1"/>
</dbReference>
<reference evidence="6 7" key="1">
    <citation type="submission" date="2019-06" db="EMBL/GenBank/DDBJ databases">
        <title>Enrichment of Autotrophic Halophilic Microorganisms from Red Sea Brine Pool Using Microbial Electrosynthesis System.</title>
        <authorList>
            <person name="Alqahtani M.F."/>
            <person name="Bajracharya S."/>
            <person name="Katuri K.P."/>
            <person name="Ali M."/>
            <person name="Saikaly P.E."/>
        </authorList>
    </citation>
    <scope>NUCLEOTIDE SEQUENCE [LARGE SCALE GENOMIC DNA]</scope>
    <source>
        <strain evidence="6">MES15</strain>
    </source>
</reference>
<dbReference type="PANTHER" id="PTHR30537">
    <property type="entry name" value="HTH-TYPE TRANSCRIPTIONAL REGULATOR"/>
    <property type="match status" value="1"/>
</dbReference>